<protein>
    <recommendedName>
        <fullName evidence="6">2-oxoadipate dioxygenase/decarboxylase</fullName>
        <ecNumber evidence="6">1.13.11.93</ecNumber>
    </recommendedName>
    <alternativeName>
        <fullName evidence="7">2-hydroxyglutarate synthase</fullName>
    </alternativeName>
</protein>
<evidence type="ECO:0000256" key="3">
    <source>
        <dbReference type="ARBA" id="ARBA00023002"/>
    </source>
</evidence>
<dbReference type="Gene3D" id="3.10.180.50">
    <property type="match status" value="1"/>
</dbReference>
<evidence type="ECO:0000256" key="7">
    <source>
        <dbReference type="ARBA" id="ARBA00035045"/>
    </source>
</evidence>
<keyword evidence="2" id="KW-0223">Dioxygenase</keyword>
<dbReference type="AlphaFoldDB" id="A0A857GKZ2"/>
<proteinExistence type="inferred from homology"/>
<comment type="similarity">
    <text evidence="5">Belongs to the 2-oxoadipate dioxygenase/decarboxylase family.</text>
</comment>
<dbReference type="RefSeq" id="WP_159342246.1">
    <property type="nucleotide sequence ID" value="NZ_CP024621.1"/>
</dbReference>
<evidence type="ECO:0000256" key="5">
    <source>
        <dbReference type="ARBA" id="ARBA00035013"/>
    </source>
</evidence>
<gene>
    <name evidence="8" type="ORF">CTT34_09650</name>
</gene>
<evidence type="ECO:0000256" key="6">
    <source>
        <dbReference type="ARBA" id="ARBA00035023"/>
    </source>
</evidence>
<sequence length="255" mass="28782">MQREEFVQQLWLDYVHTHPDIGGLRLWPLHTAAEYLTLVTLNYGPFAMHALSLPLSRMGYRSVGHYAMADKGLLIHLMAPSDDSSWLVLAELQIGTLSKVPREALTSLVHQSHPADCKGHNLLCRGRPWPMPSWELYQQLQNAHPLAAWLAVMGPRLHHAGFDCYRMHASIDTLSEQLENAGMPPLSGQQNGVFSVSNLLEHRFYPATPQKMVFRDGDEHRLCLGGLALTQKQVNDAHERVAEILLPFHTRCEMA</sequence>
<dbReference type="KEGG" id="hmd:CTT34_09650"/>
<evidence type="ECO:0000256" key="4">
    <source>
        <dbReference type="ARBA" id="ARBA00023004"/>
    </source>
</evidence>
<evidence type="ECO:0000313" key="8">
    <source>
        <dbReference type="EMBL" id="QHD49932.1"/>
    </source>
</evidence>
<comment type="cofactor">
    <cofactor evidence="1">
        <name>Fe(2+)</name>
        <dbReference type="ChEBI" id="CHEBI:29033"/>
    </cofactor>
</comment>
<evidence type="ECO:0000256" key="1">
    <source>
        <dbReference type="ARBA" id="ARBA00001954"/>
    </source>
</evidence>
<name>A0A857GKZ2_9GAMM</name>
<accession>A0A857GKZ2</accession>
<dbReference type="OrthoDB" id="506370at2"/>
<reference evidence="8 9" key="1">
    <citation type="submission" date="2017-10" db="EMBL/GenBank/DDBJ databases">
        <title>Coral associated bacteria.</title>
        <authorList>
            <person name="Wang X."/>
        </authorList>
    </citation>
    <scope>NUCLEOTIDE SEQUENCE [LARGE SCALE GENOMIC DNA]</scope>
    <source>
        <strain evidence="8 9">SCSIO 43005</strain>
    </source>
</reference>
<organism evidence="8 9">
    <name type="scientific">Vreelandella aquamarina</name>
    <dbReference type="NCBI Taxonomy" id="77097"/>
    <lineage>
        <taxon>Bacteria</taxon>
        <taxon>Pseudomonadati</taxon>
        <taxon>Pseudomonadota</taxon>
        <taxon>Gammaproteobacteria</taxon>
        <taxon>Oceanospirillales</taxon>
        <taxon>Halomonadaceae</taxon>
        <taxon>Vreelandella</taxon>
    </lineage>
</organism>
<keyword evidence="4" id="KW-0408">Iron</keyword>
<dbReference type="EMBL" id="CP024621">
    <property type="protein sequence ID" value="QHD49932.1"/>
    <property type="molecule type" value="Genomic_DNA"/>
</dbReference>
<dbReference type="SMART" id="SM01150">
    <property type="entry name" value="DUF1338"/>
    <property type="match status" value="1"/>
</dbReference>
<keyword evidence="3" id="KW-0560">Oxidoreductase</keyword>
<dbReference type="EC" id="1.13.11.93" evidence="6"/>
<dbReference type="GO" id="GO:0051213">
    <property type="term" value="F:dioxygenase activity"/>
    <property type="evidence" value="ECO:0007669"/>
    <property type="project" value="UniProtKB-KW"/>
</dbReference>
<evidence type="ECO:0000256" key="2">
    <source>
        <dbReference type="ARBA" id="ARBA00022964"/>
    </source>
</evidence>
<dbReference type="Proteomes" id="UP000463949">
    <property type="component" value="Chromosome"/>
</dbReference>
<evidence type="ECO:0000313" key="9">
    <source>
        <dbReference type="Proteomes" id="UP000463949"/>
    </source>
</evidence>
<dbReference type="InterPro" id="IPR009770">
    <property type="entry name" value="HGLS"/>
</dbReference>